<evidence type="ECO:0000256" key="3">
    <source>
        <dbReference type="RuleBase" id="RU003560"/>
    </source>
</evidence>
<dbReference type="Gene3D" id="3.40.640.10">
    <property type="entry name" value="Type I PLP-dependent aspartate aminotransferase-like (Major domain)"/>
    <property type="match status" value="1"/>
</dbReference>
<dbReference type="InterPro" id="IPR015421">
    <property type="entry name" value="PyrdxlP-dep_Trfase_major"/>
</dbReference>
<dbReference type="Proteomes" id="UP000621500">
    <property type="component" value="Unassembled WGS sequence"/>
</dbReference>
<dbReference type="InterPro" id="IPR015424">
    <property type="entry name" value="PyrdxlP-dep_Trfase"/>
</dbReference>
<dbReference type="Gene3D" id="3.90.1150.10">
    <property type="entry name" value="Aspartate Aminotransferase, domain 1"/>
    <property type="match status" value="1"/>
</dbReference>
<evidence type="ECO:0000256" key="2">
    <source>
        <dbReference type="ARBA" id="ARBA00022898"/>
    </source>
</evidence>
<keyword evidence="4" id="KW-0808">Transferase</keyword>
<keyword evidence="5" id="KW-1185">Reference proteome</keyword>
<dbReference type="Pfam" id="PF00202">
    <property type="entry name" value="Aminotran_3"/>
    <property type="match status" value="1"/>
</dbReference>
<comment type="similarity">
    <text evidence="1 3">Belongs to the class-III pyridoxal-phosphate-dependent aminotransferase family.</text>
</comment>
<dbReference type="GO" id="GO:0008483">
    <property type="term" value="F:transaminase activity"/>
    <property type="evidence" value="ECO:0007669"/>
    <property type="project" value="UniProtKB-KW"/>
</dbReference>
<reference evidence="4 5" key="1">
    <citation type="submission" date="2021-01" db="EMBL/GenBank/DDBJ databases">
        <title>Whole genome shotgun sequence of Plantactinospora mayteni NBRC 109088.</title>
        <authorList>
            <person name="Komaki H."/>
            <person name="Tamura T."/>
        </authorList>
    </citation>
    <scope>NUCLEOTIDE SEQUENCE [LARGE SCALE GENOMIC DNA]</scope>
    <source>
        <strain evidence="4 5">NBRC 109088</strain>
    </source>
</reference>
<dbReference type="PROSITE" id="PS00600">
    <property type="entry name" value="AA_TRANSFER_CLASS_3"/>
    <property type="match status" value="1"/>
</dbReference>
<proteinExistence type="inferred from homology"/>
<accession>A0ABQ4EH10</accession>
<organism evidence="4 5">
    <name type="scientific">Plantactinospora mayteni</name>
    <dbReference type="NCBI Taxonomy" id="566021"/>
    <lineage>
        <taxon>Bacteria</taxon>
        <taxon>Bacillati</taxon>
        <taxon>Actinomycetota</taxon>
        <taxon>Actinomycetes</taxon>
        <taxon>Micromonosporales</taxon>
        <taxon>Micromonosporaceae</taxon>
        <taxon>Plantactinospora</taxon>
    </lineage>
</organism>
<dbReference type="PANTHER" id="PTHR43094:SF1">
    <property type="entry name" value="AMINOTRANSFERASE CLASS-III"/>
    <property type="match status" value="1"/>
</dbReference>
<keyword evidence="2 3" id="KW-0663">Pyridoxal phosphate</keyword>
<dbReference type="CDD" id="cd00610">
    <property type="entry name" value="OAT_like"/>
    <property type="match status" value="1"/>
</dbReference>
<dbReference type="InterPro" id="IPR015422">
    <property type="entry name" value="PyrdxlP-dep_Trfase_small"/>
</dbReference>
<dbReference type="SUPFAM" id="SSF53383">
    <property type="entry name" value="PLP-dependent transferases"/>
    <property type="match status" value="1"/>
</dbReference>
<comment type="caution">
    <text evidence="4">The sequence shown here is derived from an EMBL/GenBank/DDBJ whole genome shotgun (WGS) entry which is preliminary data.</text>
</comment>
<evidence type="ECO:0000256" key="1">
    <source>
        <dbReference type="ARBA" id="ARBA00008954"/>
    </source>
</evidence>
<keyword evidence="4" id="KW-0032">Aminotransferase</keyword>
<dbReference type="InterPro" id="IPR005814">
    <property type="entry name" value="Aminotrans_3"/>
</dbReference>
<protein>
    <submittedName>
        <fullName evidence="4">Aspartate aminotransferase family protein</fullName>
    </submittedName>
</protein>
<dbReference type="InterPro" id="IPR049704">
    <property type="entry name" value="Aminotrans_3_PPA_site"/>
</dbReference>
<dbReference type="EMBL" id="BONX01000003">
    <property type="protein sequence ID" value="GIG94017.1"/>
    <property type="molecule type" value="Genomic_DNA"/>
</dbReference>
<gene>
    <name evidence="4" type="ORF">Pma05_05900</name>
</gene>
<sequence length="437" mass="45708">MSVEIEAPPGRIGLWHGITPLAVSAELLDEDAQQVSGAGVWVTDRAGRTFLDARAGMWNVALGYRHPTVIDAVTAQLRTLPAGVTIRFERPPQITMDYAERLLDRVGGDYATVKLYQSGAQAVEGAVLLSRYLSRIEGTPGRDRIIALKSSWHGAGVAAGAVTGEPHVHGACGPLMAGVSHVDPPGPDDTGAGCAAVAAEFDRLGPHRVAAVIVEPVLGTNVRPLPDGYLADLAALCRRRGALLVVDEITTGFGRTGALSRSLADGVHADLLLLGKGITGGYLPMSAMLVGSALAARLLGSPTREGFPHGSTSDGYPLGAAAGMAVLDVFDAGLLDHVAVVGAYLRDRLETLRERHSSIVDIRGRGLMLGIELATGGVPWPAARCESLRFACEEHGLLIHTGNNVVDLMPPLIVTAAECDEICARFSRALSGAEAGW</sequence>
<evidence type="ECO:0000313" key="5">
    <source>
        <dbReference type="Proteomes" id="UP000621500"/>
    </source>
</evidence>
<dbReference type="PIRSF" id="PIRSF000521">
    <property type="entry name" value="Transaminase_4ab_Lys_Orn"/>
    <property type="match status" value="1"/>
</dbReference>
<dbReference type="RefSeq" id="WP_203855681.1">
    <property type="nucleotide sequence ID" value="NZ_BAAAZQ010000002.1"/>
</dbReference>
<evidence type="ECO:0000313" key="4">
    <source>
        <dbReference type="EMBL" id="GIG94017.1"/>
    </source>
</evidence>
<name>A0ABQ4EH10_9ACTN</name>
<dbReference type="PANTHER" id="PTHR43094">
    <property type="entry name" value="AMINOTRANSFERASE"/>
    <property type="match status" value="1"/>
</dbReference>